<dbReference type="GeneID" id="61828731"/>
<proteinExistence type="predicted"/>
<protein>
    <submittedName>
        <fullName evidence="1">Type IV pilus biogenesis protein PilM</fullName>
    </submittedName>
</protein>
<dbReference type="OrthoDB" id="9110409at2"/>
<reference evidence="1 4" key="1">
    <citation type="submission" date="2019-09" db="EMBL/GenBank/DDBJ databases">
        <title>Genomic sequencing of 4 copper resistant soil isolates.</title>
        <authorList>
            <person name="Havryliuk O."/>
        </authorList>
    </citation>
    <scope>NUCLEOTIDE SEQUENCE [LARGE SCALE GENOMIC DNA]</scope>
    <source>
        <strain evidence="1 4">UKR4</strain>
    </source>
</reference>
<evidence type="ECO:0000313" key="5">
    <source>
        <dbReference type="Proteomes" id="UP000552560"/>
    </source>
</evidence>
<sequence length="146" mass="15335">MTMQWLVLMIVLIASSIFMENQHQDQRTSDYATLDSLGRGFLVYRSAATEYAQANPGFSGVPSDSALNLPGWFVKPVGVGSYISSGTAYTYFDGVAPSGLPSVLVDLTKTTTVGLKRSGMLISQITGATGIAIPSPVPEGAVVAVN</sequence>
<dbReference type="EMBL" id="VWXT01000091">
    <property type="protein sequence ID" value="KAA6183389.1"/>
    <property type="molecule type" value="Genomic_DNA"/>
</dbReference>
<dbReference type="InterPro" id="IPR041883">
    <property type="entry name" value="PilM_N-ter"/>
</dbReference>
<reference evidence="2 6" key="3">
    <citation type="submission" date="2020-12" db="EMBL/GenBank/DDBJ databases">
        <title>Comparative genomic insights into the epidemiology and virulence of plant pathogenic Pseudomonads from Turkey.</title>
        <authorList>
            <person name="Dillon M."/>
            <person name="Ruiz-Bedoya T."/>
            <person name="Bendalovic-Torma C."/>
            <person name="Guttman K.M."/>
            <person name="Kwak H."/>
            <person name="Middleton M.A."/>
            <person name="Wang P.W."/>
            <person name="Horuz S."/>
            <person name="Aysan Y."/>
            <person name="Guttman D.S."/>
        </authorList>
    </citation>
    <scope>NUCLEOTIDE SEQUENCE [LARGE SCALE GENOMIC DNA]</scope>
    <source>
        <strain evidence="2 6">S4_EA_3a</strain>
    </source>
</reference>
<dbReference type="Gene3D" id="6.20.120.30">
    <property type="entry name" value="PilM protein, C-terminal domain"/>
    <property type="match status" value="1"/>
</dbReference>
<gene>
    <name evidence="1" type="primary">pilM</name>
    <name evidence="1" type="ORF">F3K53_07515</name>
    <name evidence="3" type="ORF">HBO43_31010</name>
    <name evidence="2" type="ORF">YA0849_23730</name>
</gene>
<name>A0A0R3AQN7_PSEVE</name>
<evidence type="ECO:0000313" key="1">
    <source>
        <dbReference type="EMBL" id="KAA6183389.1"/>
    </source>
</evidence>
<organism evidence="1 4">
    <name type="scientific">Pseudomonas veronii</name>
    <dbReference type="NCBI Taxonomy" id="76761"/>
    <lineage>
        <taxon>Bacteria</taxon>
        <taxon>Pseudomonadati</taxon>
        <taxon>Pseudomonadota</taxon>
        <taxon>Gammaproteobacteria</taxon>
        <taxon>Pseudomonadales</taxon>
        <taxon>Pseudomonadaceae</taxon>
        <taxon>Pseudomonas</taxon>
    </lineage>
</organism>
<accession>A0A0R3AQN7</accession>
<dbReference type="AlphaFoldDB" id="A0A0R3AQN7"/>
<evidence type="ECO:0000313" key="2">
    <source>
        <dbReference type="EMBL" id="MBI6652009.1"/>
    </source>
</evidence>
<dbReference type="RefSeq" id="WP_019818097.1">
    <property type="nucleotide sequence ID" value="NZ_CP149793.1"/>
</dbReference>
<keyword evidence="6" id="KW-1185">Reference proteome</keyword>
<dbReference type="EMBL" id="JAEILD010000129">
    <property type="protein sequence ID" value="MBI6652009.1"/>
    <property type="molecule type" value="Genomic_DNA"/>
</dbReference>
<dbReference type="Proteomes" id="UP000614123">
    <property type="component" value="Unassembled WGS sequence"/>
</dbReference>
<dbReference type="Proteomes" id="UP000552560">
    <property type="component" value="Unassembled WGS sequence"/>
</dbReference>
<dbReference type="Gene3D" id="3.30.1300.90">
    <property type="entry name" value="PilM protein, N-terminal domain"/>
    <property type="match status" value="1"/>
</dbReference>
<evidence type="ECO:0000313" key="4">
    <source>
        <dbReference type="Proteomes" id="UP000323909"/>
    </source>
</evidence>
<reference evidence="3 5" key="2">
    <citation type="journal article" date="2020" name="Front. Microbiol.">
        <title>Genetic Organization of the aprX-lipA2 Operon Affects the Proteolytic Potential of Pseudomonas Species in Milk.</title>
        <authorList>
            <person name="Maier C."/>
            <person name="Huptas C."/>
            <person name="von Neubeck M."/>
            <person name="Scherer S."/>
            <person name="Wenning M."/>
            <person name="Lucking G."/>
        </authorList>
    </citation>
    <scope>NUCLEOTIDE SEQUENCE [LARGE SCALE GENOMIC DNA]</scope>
    <source>
        <strain evidence="3 5">WS 4671</strain>
    </source>
</reference>
<dbReference type="InterPro" id="IPR041884">
    <property type="entry name" value="PilM_C-ter"/>
</dbReference>
<evidence type="ECO:0000313" key="6">
    <source>
        <dbReference type="Proteomes" id="UP000614123"/>
    </source>
</evidence>
<dbReference type="EMBL" id="JAAQWE010000053">
    <property type="protein sequence ID" value="NMY01012.1"/>
    <property type="molecule type" value="Genomic_DNA"/>
</dbReference>
<comment type="caution">
    <text evidence="1">The sequence shown here is derived from an EMBL/GenBank/DDBJ whole genome shotgun (WGS) entry which is preliminary data.</text>
</comment>
<dbReference type="InterPro" id="IPR009987">
    <property type="entry name" value="IM_PilM"/>
</dbReference>
<evidence type="ECO:0000313" key="3">
    <source>
        <dbReference type="EMBL" id="NMY01012.1"/>
    </source>
</evidence>
<dbReference type="Proteomes" id="UP000323909">
    <property type="component" value="Unassembled WGS sequence"/>
</dbReference>
<dbReference type="Pfam" id="PF07419">
    <property type="entry name" value="PilM"/>
    <property type="match status" value="1"/>
</dbReference>